<organism evidence="3 4">
    <name type="scientific">Pristionchus fissidentatus</name>
    <dbReference type="NCBI Taxonomy" id="1538716"/>
    <lineage>
        <taxon>Eukaryota</taxon>
        <taxon>Metazoa</taxon>
        <taxon>Ecdysozoa</taxon>
        <taxon>Nematoda</taxon>
        <taxon>Chromadorea</taxon>
        <taxon>Rhabditida</taxon>
        <taxon>Rhabditina</taxon>
        <taxon>Diplogasteromorpha</taxon>
        <taxon>Diplogasteroidea</taxon>
        <taxon>Neodiplogasteridae</taxon>
        <taxon>Pristionchus</taxon>
    </lineage>
</organism>
<comment type="caution">
    <text evidence="3">The sequence shown here is derived from an EMBL/GenBank/DDBJ whole genome shotgun (WGS) entry which is preliminary data.</text>
</comment>
<keyword evidence="1" id="KW-0812">Transmembrane</keyword>
<dbReference type="Proteomes" id="UP001432322">
    <property type="component" value="Unassembled WGS sequence"/>
</dbReference>
<keyword evidence="1" id="KW-1133">Transmembrane helix</keyword>
<evidence type="ECO:0000256" key="2">
    <source>
        <dbReference type="SAM" id="SignalP"/>
    </source>
</evidence>
<evidence type="ECO:0000313" key="3">
    <source>
        <dbReference type="EMBL" id="GMT21547.1"/>
    </source>
</evidence>
<dbReference type="EMBL" id="BTSY01000004">
    <property type="protein sequence ID" value="GMT21547.1"/>
    <property type="molecule type" value="Genomic_DNA"/>
</dbReference>
<accession>A0AAV5VPC9</accession>
<gene>
    <name evidence="3" type="ORF">PFISCL1PPCAC_12844</name>
</gene>
<protein>
    <recommendedName>
        <fullName evidence="5">G protein-coupled receptor</fullName>
    </recommendedName>
</protein>
<feature type="transmembrane region" description="Helical" evidence="1">
    <location>
        <begin position="73"/>
        <end position="94"/>
    </location>
</feature>
<name>A0AAV5VPC9_9BILA</name>
<feature type="non-terminal residue" evidence="3">
    <location>
        <position position="97"/>
    </location>
</feature>
<proteinExistence type="predicted"/>
<feature type="non-terminal residue" evidence="3">
    <location>
        <position position="1"/>
    </location>
</feature>
<evidence type="ECO:0000256" key="1">
    <source>
        <dbReference type="SAM" id="Phobius"/>
    </source>
</evidence>
<feature type="signal peptide" evidence="2">
    <location>
        <begin position="1"/>
        <end position="25"/>
    </location>
</feature>
<keyword evidence="4" id="KW-1185">Reference proteome</keyword>
<reference evidence="3" key="1">
    <citation type="submission" date="2023-10" db="EMBL/GenBank/DDBJ databases">
        <title>Genome assembly of Pristionchus species.</title>
        <authorList>
            <person name="Yoshida K."/>
            <person name="Sommer R.J."/>
        </authorList>
    </citation>
    <scope>NUCLEOTIDE SEQUENCE</scope>
    <source>
        <strain evidence="3">RS5133</strain>
    </source>
</reference>
<sequence>GCLILLVSSMVAVLILMDEDPRGKAYRKYLVALQISSMAMDCWTDVYSPILQVNCRIIFSNSKIAEIFDVPSFFGGFIFLLGLLANAYFNCVYYRRT</sequence>
<evidence type="ECO:0000313" key="4">
    <source>
        <dbReference type="Proteomes" id="UP001432322"/>
    </source>
</evidence>
<evidence type="ECO:0008006" key="5">
    <source>
        <dbReference type="Google" id="ProtNLM"/>
    </source>
</evidence>
<keyword evidence="1" id="KW-0472">Membrane</keyword>
<dbReference type="AlphaFoldDB" id="A0AAV5VPC9"/>
<feature type="chain" id="PRO_5043753144" description="G protein-coupled receptor" evidence="2">
    <location>
        <begin position="26"/>
        <end position="97"/>
    </location>
</feature>
<keyword evidence="2" id="KW-0732">Signal</keyword>